<evidence type="ECO:0000259" key="6">
    <source>
        <dbReference type="SMART" id="SM00226"/>
    </source>
</evidence>
<dbReference type="SMART" id="SM00226">
    <property type="entry name" value="LMWPc"/>
    <property type="match status" value="1"/>
</dbReference>
<dbReference type="OrthoDB" id="9784339at2"/>
<feature type="domain" description="Phosphotyrosine protein phosphatase I" evidence="6">
    <location>
        <begin position="1"/>
        <end position="197"/>
    </location>
</feature>
<sequence>MNILFVCTGNTCRSPMAEAILKSKLHQGDVRSAGIFAGKGEPLAKNSELVLQEIDLQLDHKTNPVDEETLAWADLVLTMTDRHKQTLALQYPGYQDKYFTLKEYVLLDETQWTRLKSLYSHFEEKRSSLLNEYQGQMNDEELEQKLFQELESDIREIEQLEKGLPDLNISDPFGGNISIYRDTRDELEEHIERLAEKLRGEE</sequence>
<keyword evidence="3" id="KW-0904">Protein phosphatase</keyword>
<evidence type="ECO:0000313" key="8">
    <source>
        <dbReference type="Proteomes" id="UP000183557"/>
    </source>
</evidence>
<organism evidence="7 8">
    <name type="scientific">Halobacillus dabanensis</name>
    <dbReference type="NCBI Taxonomy" id="240302"/>
    <lineage>
        <taxon>Bacteria</taxon>
        <taxon>Bacillati</taxon>
        <taxon>Bacillota</taxon>
        <taxon>Bacilli</taxon>
        <taxon>Bacillales</taxon>
        <taxon>Bacillaceae</taxon>
        <taxon>Halobacillus</taxon>
    </lineage>
</organism>
<dbReference type="PANTHER" id="PTHR11717:SF31">
    <property type="entry name" value="LOW MOLECULAR WEIGHT PROTEIN-TYROSINE-PHOSPHATASE ETP-RELATED"/>
    <property type="match status" value="1"/>
</dbReference>
<evidence type="ECO:0000256" key="1">
    <source>
        <dbReference type="ARBA" id="ARBA00011063"/>
    </source>
</evidence>
<dbReference type="GO" id="GO:0004725">
    <property type="term" value="F:protein tyrosine phosphatase activity"/>
    <property type="evidence" value="ECO:0007669"/>
    <property type="project" value="InterPro"/>
</dbReference>
<dbReference type="InterPro" id="IPR050438">
    <property type="entry name" value="LMW_PTPase"/>
</dbReference>
<evidence type="ECO:0000313" key="7">
    <source>
        <dbReference type="EMBL" id="SFK15201.1"/>
    </source>
</evidence>
<feature type="active site" description="Nucleophile" evidence="4">
    <location>
        <position position="7"/>
    </location>
</feature>
<feature type="active site" description="Nucleophile" evidence="4">
    <location>
        <position position="13"/>
    </location>
</feature>
<protein>
    <submittedName>
        <fullName evidence="7">Protein-tyrosine phosphatase</fullName>
    </submittedName>
</protein>
<dbReference type="RefSeq" id="WP_075037183.1">
    <property type="nucleotide sequence ID" value="NZ_FOSB01000008.1"/>
</dbReference>
<accession>A0A1I3X8H8</accession>
<name>A0A1I3X8H8_HALDA</name>
<dbReference type="PANTHER" id="PTHR11717">
    <property type="entry name" value="LOW MOLECULAR WEIGHT PROTEIN TYROSINE PHOSPHATASE"/>
    <property type="match status" value="1"/>
</dbReference>
<keyword evidence="8" id="KW-1185">Reference proteome</keyword>
<feature type="coiled-coil region" evidence="5">
    <location>
        <begin position="140"/>
        <end position="197"/>
    </location>
</feature>
<dbReference type="SUPFAM" id="SSF52788">
    <property type="entry name" value="Phosphotyrosine protein phosphatases I"/>
    <property type="match status" value="1"/>
</dbReference>
<reference evidence="8" key="1">
    <citation type="submission" date="2016-10" db="EMBL/GenBank/DDBJ databases">
        <authorList>
            <person name="Varghese N."/>
            <person name="Submissions S."/>
        </authorList>
    </citation>
    <scope>NUCLEOTIDE SEQUENCE [LARGE SCALE GENOMIC DNA]</scope>
    <source>
        <strain evidence="8">CGMCC 1.3704</strain>
    </source>
</reference>
<dbReference type="InterPro" id="IPR036196">
    <property type="entry name" value="Ptyr_pPase_sf"/>
</dbReference>
<dbReference type="PRINTS" id="PR00719">
    <property type="entry name" value="LMWPTPASE"/>
</dbReference>
<keyword evidence="2" id="KW-0378">Hydrolase</keyword>
<dbReference type="Proteomes" id="UP000183557">
    <property type="component" value="Unassembled WGS sequence"/>
</dbReference>
<dbReference type="InterPro" id="IPR017867">
    <property type="entry name" value="Tyr_phospatase_low_mol_wt"/>
</dbReference>
<dbReference type="EMBL" id="FOSB01000008">
    <property type="protein sequence ID" value="SFK15201.1"/>
    <property type="molecule type" value="Genomic_DNA"/>
</dbReference>
<dbReference type="Pfam" id="PF01451">
    <property type="entry name" value="LMWPc"/>
    <property type="match status" value="1"/>
</dbReference>
<keyword evidence="5" id="KW-0175">Coiled coil</keyword>
<dbReference type="AlphaFoldDB" id="A0A1I3X8H8"/>
<gene>
    <name evidence="7" type="ORF">SAMN04487936_10832</name>
</gene>
<comment type="similarity">
    <text evidence="1">Belongs to the low molecular weight phosphotyrosine protein phosphatase family.</text>
</comment>
<evidence type="ECO:0000256" key="4">
    <source>
        <dbReference type="PIRSR" id="PIRSR617867-1"/>
    </source>
</evidence>
<evidence type="ECO:0000256" key="5">
    <source>
        <dbReference type="SAM" id="Coils"/>
    </source>
</evidence>
<proteinExistence type="inferred from homology"/>
<evidence type="ECO:0000256" key="2">
    <source>
        <dbReference type="ARBA" id="ARBA00022801"/>
    </source>
</evidence>
<evidence type="ECO:0000256" key="3">
    <source>
        <dbReference type="ARBA" id="ARBA00022912"/>
    </source>
</evidence>
<dbReference type="InterPro" id="IPR023485">
    <property type="entry name" value="Ptyr_pPase"/>
</dbReference>
<dbReference type="CDD" id="cd16344">
    <property type="entry name" value="LMWPAP"/>
    <property type="match status" value="1"/>
</dbReference>
<dbReference type="STRING" id="240302.BN982_01104"/>
<dbReference type="Gene3D" id="3.40.50.2300">
    <property type="match status" value="1"/>
</dbReference>